<dbReference type="Pfam" id="PF00160">
    <property type="entry name" value="Pro_isomerase"/>
    <property type="match status" value="1"/>
</dbReference>
<reference evidence="8" key="1">
    <citation type="journal article" date="2012" name="MBio">
        <title>Comparative genome analysis of Trichophyton rubrum and related dermatophytes reveals candidate genes involved in infection.</title>
        <authorList>
            <person name="Martinez D.A."/>
            <person name="Oliver B.G."/>
            <person name="Graeser Y."/>
            <person name="Goldberg J.M."/>
            <person name="Li W."/>
            <person name="Martinez-Rossi N.M."/>
            <person name="Monod M."/>
            <person name="Shelest E."/>
            <person name="Barton R.C."/>
            <person name="Birch E."/>
            <person name="Brakhage A.A."/>
            <person name="Chen Z."/>
            <person name="Gurr S.J."/>
            <person name="Heiman D."/>
            <person name="Heitman J."/>
            <person name="Kosti I."/>
            <person name="Rossi A."/>
            <person name="Saif S."/>
            <person name="Samalova M."/>
            <person name="Saunders C.W."/>
            <person name="Shea T."/>
            <person name="Summerbell R.C."/>
            <person name="Xu J."/>
            <person name="Young S."/>
            <person name="Zeng Q."/>
            <person name="Birren B.W."/>
            <person name="Cuomo C.A."/>
            <person name="White T.C."/>
        </authorList>
    </citation>
    <scope>NUCLEOTIDE SEQUENCE [LARGE SCALE GENOMIC DNA]</scope>
    <source>
        <strain evidence="8">ATCC MYA-4604 / CBS 118893</strain>
    </source>
</reference>
<evidence type="ECO:0000256" key="1">
    <source>
        <dbReference type="ARBA" id="ARBA00000971"/>
    </source>
</evidence>
<dbReference type="PROSITE" id="PS50072">
    <property type="entry name" value="CSA_PPIASE_2"/>
    <property type="match status" value="1"/>
</dbReference>
<evidence type="ECO:0000313" key="7">
    <source>
        <dbReference type="EMBL" id="EFR01072.1"/>
    </source>
</evidence>
<dbReference type="PROSITE" id="PS00170">
    <property type="entry name" value="CSA_PPIASE_1"/>
    <property type="match status" value="1"/>
</dbReference>
<evidence type="ECO:0000256" key="5">
    <source>
        <dbReference type="SAM" id="MobiDB-lite"/>
    </source>
</evidence>
<accession>E4UUV5</accession>
<feature type="region of interest" description="Disordered" evidence="5">
    <location>
        <begin position="229"/>
        <end position="388"/>
    </location>
</feature>
<dbReference type="InParanoid" id="E4UUV5"/>
<dbReference type="eggNOG" id="KOG0885">
    <property type="taxonomic scope" value="Eukaryota"/>
</dbReference>
<feature type="region of interest" description="Disordered" evidence="5">
    <location>
        <begin position="461"/>
        <end position="484"/>
    </location>
</feature>
<dbReference type="GeneID" id="10029188"/>
<comment type="similarity">
    <text evidence="4">Belongs to the cyclophilin-type PPIase family. CWC27 subfamily.</text>
</comment>
<dbReference type="GO" id="GO:0071013">
    <property type="term" value="C:catalytic step 2 spliceosome"/>
    <property type="evidence" value="ECO:0007669"/>
    <property type="project" value="TreeGrafter"/>
</dbReference>
<dbReference type="AlphaFoldDB" id="E4UUV5"/>
<dbReference type="STRING" id="535722.E4UUV5"/>
<proteinExistence type="inferred from homology"/>
<dbReference type="InterPro" id="IPR029000">
    <property type="entry name" value="Cyclophilin-like_dom_sf"/>
</dbReference>
<dbReference type="InterPro" id="IPR020892">
    <property type="entry name" value="Cyclophilin-type_PPIase_CS"/>
</dbReference>
<feature type="region of interest" description="Disordered" evidence="5">
    <location>
        <begin position="404"/>
        <end position="444"/>
    </location>
</feature>
<dbReference type="Gene3D" id="2.40.100.10">
    <property type="entry name" value="Cyclophilin-like"/>
    <property type="match status" value="1"/>
</dbReference>
<dbReference type="InterPro" id="IPR044666">
    <property type="entry name" value="Cyclophilin_A-like"/>
</dbReference>
<dbReference type="OrthoDB" id="442970at2759"/>
<dbReference type="PANTHER" id="PTHR45625">
    <property type="entry name" value="PEPTIDYL-PROLYL CIS-TRANS ISOMERASE-RELATED"/>
    <property type="match status" value="1"/>
</dbReference>
<sequence>MSAHYDTEPPPTASATLHTTVGPIHISLFARQTPLACKNFLQHCLDGYYENTTFHRVVPNFIIQGGDPTGSGSGGSSIYEYPEFEYDPRDGEKVVFKDEFHSRLRFNRRGLLGLAKSEDGTYGSQFFITLANVERDLKNTCTMFGRVEGESIYKVASIAEAELVEGSDRPMYAVKITGCEIDQLGPFEGQLKRRERIAVADKGPEEAPVKGKKKKKAKVGKALLSFAGDEEDGEAISPTKPKFNTRLVREEEEAASVAKKQAQSKKADGDTHKPAPAQPPTELPARKKKEIPKAPPREPDPNSQLPIPNPESPSRSASPSSSVSESPPPRQSLLSKTNAEIAALKASMKRSTAAAPAEPARKKSALESLIPETSIRGARKKTAAGNSSQDAIALDMFNAFKAKLENAESTSKSSKSKREHNTSSKSEEKKDTEQPNEQDDEEEQVCDLHFVAGCLSCRSWDAPESERAGGADNDDDDDDTGWMTHTLQFGKDTLGKDLGWKRKHQENDDLVVIDPRQKEKEITGAGGRKRERERKRKLETGQDREWDRRDAKKAGSSRS</sequence>
<feature type="compositionally biased region" description="Acidic residues" evidence="5">
    <location>
        <begin position="434"/>
        <end position="444"/>
    </location>
</feature>
<dbReference type="GO" id="GO:0006457">
    <property type="term" value="P:protein folding"/>
    <property type="evidence" value="ECO:0007669"/>
    <property type="project" value="InterPro"/>
</dbReference>
<dbReference type="GO" id="GO:0003755">
    <property type="term" value="F:peptidyl-prolyl cis-trans isomerase activity"/>
    <property type="evidence" value="ECO:0007669"/>
    <property type="project" value="UniProtKB-EC"/>
</dbReference>
<feature type="compositionally biased region" description="Basic and acidic residues" evidence="5">
    <location>
        <begin position="419"/>
        <end position="433"/>
    </location>
</feature>
<feature type="compositionally biased region" description="Low complexity" evidence="5">
    <location>
        <begin position="312"/>
        <end position="325"/>
    </location>
</feature>
<keyword evidence="8" id="KW-1185">Reference proteome</keyword>
<comment type="subcellular location">
    <subcellularLocation>
        <location evidence="2">Nucleus</location>
    </subcellularLocation>
</comment>
<evidence type="ECO:0000256" key="4">
    <source>
        <dbReference type="ARBA" id="ARBA00038509"/>
    </source>
</evidence>
<dbReference type="OMA" id="CKNFLQH"/>
<dbReference type="InterPro" id="IPR002130">
    <property type="entry name" value="Cyclophilin-type_PPIase_dom"/>
</dbReference>
<dbReference type="EMBL" id="DS989824">
    <property type="protein sequence ID" value="EFR01072.1"/>
    <property type="molecule type" value="Genomic_DNA"/>
</dbReference>
<gene>
    <name evidence="7" type="ORF">MGYG_04075</name>
</gene>
<dbReference type="Proteomes" id="UP000002669">
    <property type="component" value="Unassembled WGS sequence"/>
</dbReference>
<keyword evidence="3" id="KW-0539">Nucleus</keyword>
<dbReference type="RefSeq" id="XP_003173902.1">
    <property type="nucleotide sequence ID" value="XM_003173854.1"/>
</dbReference>
<evidence type="ECO:0000256" key="3">
    <source>
        <dbReference type="ARBA" id="ARBA00023242"/>
    </source>
</evidence>
<dbReference type="HOGENOM" id="CLU_012062_14_5_1"/>
<protein>
    <recommendedName>
        <fullName evidence="6">PPIase cyclophilin-type domain-containing protein</fullName>
    </recommendedName>
</protein>
<organism evidence="8">
    <name type="scientific">Arthroderma gypseum (strain ATCC MYA-4604 / CBS 118893)</name>
    <name type="common">Microsporum gypseum</name>
    <dbReference type="NCBI Taxonomy" id="535722"/>
    <lineage>
        <taxon>Eukaryota</taxon>
        <taxon>Fungi</taxon>
        <taxon>Dikarya</taxon>
        <taxon>Ascomycota</taxon>
        <taxon>Pezizomycotina</taxon>
        <taxon>Eurotiomycetes</taxon>
        <taxon>Eurotiomycetidae</taxon>
        <taxon>Onygenales</taxon>
        <taxon>Arthrodermataceae</taxon>
        <taxon>Nannizzia</taxon>
    </lineage>
</organism>
<feature type="domain" description="PPIase cyclophilin-type" evidence="6">
    <location>
        <begin position="18"/>
        <end position="181"/>
    </location>
</feature>
<evidence type="ECO:0000256" key="2">
    <source>
        <dbReference type="ARBA" id="ARBA00004123"/>
    </source>
</evidence>
<comment type="catalytic activity">
    <reaction evidence="1">
        <text>[protein]-peptidylproline (omega=180) = [protein]-peptidylproline (omega=0)</text>
        <dbReference type="Rhea" id="RHEA:16237"/>
        <dbReference type="Rhea" id="RHEA-COMP:10747"/>
        <dbReference type="Rhea" id="RHEA-COMP:10748"/>
        <dbReference type="ChEBI" id="CHEBI:83833"/>
        <dbReference type="ChEBI" id="CHEBI:83834"/>
        <dbReference type="EC" id="5.2.1.8"/>
    </reaction>
</comment>
<feature type="region of interest" description="Disordered" evidence="5">
    <location>
        <begin position="504"/>
        <end position="559"/>
    </location>
</feature>
<evidence type="ECO:0000313" key="8">
    <source>
        <dbReference type="Proteomes" id="UP000002669"/>
    </source>
</evidence>
<feature type="compositionally biased region" description="Basic and acidic residues" evidence="5">
    <location>
        <begin position="536"/>
        <end position="553"/>
    </location>
</feature>
<evidence type="ECO:0000259" key="6">
    <source>
        <dbReference type="PROSITE" id="PS50072"/>
    </source>
</evidence>
<name>E4UUV5_ARTGP</name>
<dbReference type="SUPFAM" id="SSF50891">
    <property type="entry name" value="Cyclophilin-like"/>
    <property type="match status" value="1"/>
</dbReference>
<dbReference type="PRINTS" id="PR00153">
    <property type="entry name" value="CSAPPISMRASE"/>
</dbReference>
<dbReference type="VEuPathDB" id="FungiDB:MGYG_04075"/>
<feature type="compositionally biased region" description="Basic and acidic residues" evidence="5">
    <location>
        <begin position="291"/>
        <end position="300"/>
    </location>
</feature>
<dbReference type="PANTHER" id="PTHR45625:SF6">
    <property type="entry name" value="SPLICEOSOME-ASSOCIATED PROTEIN CWC27 HOMOLOG"/>
    <property type="match status" value="1"/>
</dbReference>